<dbReference type="eggNOG" id="ENOG5032XYG">
    <property type="taxonomic scope" value="Bacteria"/>
</dbReference>
<reference evidence="2" key="1">
    <citation type="journal article" date="2010" name="BMC Genomics">
        <title>Clostridium sticklandii, a specialist in amino acid degradation:revisiting its metabolism through its genome sequence.</title>
        <authorList>
            <person name="Fonknechten N."/>
            <person name="Chaussonnerie S."/>
            <person name="Tricot S."/>
            <person name="Lajus A."/>
            <person name="Andreesen J.R."/>
            <person name="Perchat N."/>
            <person name="Pelletier E."/>
            <person name="Gouyvenoux M."/>
            <person name="Barbe V."/>
            <person name="Salanoubat M."/>
            <person name="Le Paslier D."/>
            <person name="Weissenbach J."/>
            <person name="Cohen G.N."/>
            <person name="Kreimeyer A."/>
        </authorList>
    </citation>
    <scope>NUCLEOTIDE SEQUENCE [LARGE SCALE GENOMIC DNA]</scope>
    <source>
        <strain evidence="2">ATCC 12662 / DSM 519 / JCM 1433 / CCUG 9281 / NCIMB 10654 / HF</strain>
    </source>
</reference>
<dbReference type="Proteomes" id="UP000007041">
    <property type="component" value="Chromosome"/>
</dbReference>
<dbReference type="STRING" id="1511.CLOST_0301"/>
<dbReference type="BioCyc" id="CSTI499177:GJE9-310-MONOMER"/>
<protein>
    <recommendedName>
        <fullName evidence="3">Mobilization protein</fullName>
    </recommendedName>
</protein>
<dbReference type="Pfam" id="PF21983">
    <property type="entry name" value="NikA-like"/>
    <property type="match status" value="1"/>
</dbReference>
<keyword evidence="2" id="KW-1185">Reference proteome</keyword>
<dbReference type="HOGENOM" id="CLU_153138_0_0_9"/>
<name>E3PUV1_ACESD</name>
<organism evidence="1 2">
    <name type="scientific">Acetoanaerobium sticklandii (strain ATCC 12662 / DSM 519 / JCM 1433 / CCUG 9281 / NCIMB 10654 / HF)</name>
    <name type="common">Clostridium sticklandii</name>
    <dbReference type="NCBI Taxonomy" id="499177"/>
    <lineage>
        <taxon>Bacteria</taxon>
        <taxon>Bacillati</taxon>
        <taxon>Bacillota</taxon>
        <taxon>Clostridia</taxon>
        <taxon>Peptostreptococcales</taxon>
        <taxon>Filifactoraceae</taxon>
        <taxon>Acetoanaerobium</taxon>
    </lineage>
</organism>
<evidence type="ECO:0008006" key="3">
    <source>
        <dbReference type="Google" id="ProtNLM"/>
    </source>
</evidence>
<dbReference type="InterPro" id="IPR053842">
    <property type="entry name" value="NikA-like"/>
</dbReference>
<dbReference type="EMBL" id="FP565809">
    <property type="protein sequence ID" value="CBH20431.1"/>
    <property type="molecule type" value="Genomic_DNA"/>
</dbReference>
<gene>
    <name evidence="1" type="ordered locus">CLOST_0301</name>
</gene>
<proteinExistence type="predicted"/>
<sequence>MFRSESVSKKMKDKKYMKNKIKTKNRKRDKVVCFRLTQTESDMLDRKITITGISKQEYIIQSILNHEVNIKSDYRLAESISMEIFQLAKVIKKFGKLNDEEQLLLMYILEIYEEIKNEKAFSN</sequence>
<evidence type="ECO:0000313" key="2">
    <source>
        <dbReference type="Proteomes" id="UP000007041"/>
    </source>
</evidence>
<evidence type="ECO:0000313" key="1">
    <source>
        <dbReference type="EMBL" id="CBH20431.1"/>
    </source>
</evidence>
<dbReference type="KEGG" id="cst:CLOST_0301"/>
<dbReference type="AlphaFoldDB" id="E3PUV1"/>
<accession>E3PUV1</accession>